<dbReference type="GO" id="GO:0009627">
    <property type="term" value="P:systemic acquired resistance"/>
    <property type="evidence" value="ECO:0007669"/>
    <property type="project" value="InterPro"/>
</dbReference>
<evidence type="ECO:0000259" key="1">
    <source>
        <dbReference type="SMART" id="SM00499"/>
    </source>
</evidence>
<dbReference type="InterPro" id="IPR036312">
    <property type="entry name" value="Bifun_inhib/LTP/seed_sf"/>
</dbReference>
<evidence type="ECO:0000313" key="2">
    <source>
        <dbReference type="EMBL" id="OMP04299.1"/>
    </source>
</evidence>
<feature type="domain" description="Bifunctional inhibitor/plant lipid transfer protein/seed storage helical" evidence="1">
    <location>
        <begin position="14"/>
        <end position="84"/>
    </location>
</feature>
<dbReference type="Pfam" id="PF14368">
    <property type="entry name" value="LTP_2"/>
    <property type="match status" value="1"/>
</dbReference>
<dbReference type="SUPFAM" id="SSF47699">
    <property type="entry name" value="Bifunctional inhibitor/lipid-transfer protein/seed storage 2S albumin"/>
    <property type="match status" value="1"/>
</dbReference>
<dbReference type="Proteomes" id="UP000187203">
    <property type="component" value="Unassembled WGS sequence"/>
</dbReference>
<dbReference type="PANTHER" id="PTHR33122">
    <property type="entry name" value="LIPID BINDING PROTEIN-RELATED"/>
    <property type="match status" value="1"/>
</dbReference>
<dbReference type="OrthoDB" id="656626at2759"/>
<comment type="caution">
    <text evidence="2">The sequence shown here is derived from an EMBL/GenBank/DDBJ whole genome shotgun (WGS) entry which is preliminary data.</text>
</comment>
<dbReference type="InterPro" id="IPR044741">
    <property type="entry name" value="NsLTP-like"/>
</dbReference>
<sequence>MVEAGGAPNEPTICKIPLRKLSLCRPAVTGKYPPKPTEGCCGLLKQADLKCLCQYKDALPALEIDPVRAFALPKKCKLRTPKQCQGINSF</sequence>
<dbReference type="CDD" id="cd04660">
    <property type="entry name" value="nsLTP_like"/>
    <property type="match status" value="1"/>
</dbReference>
<dbReference type="InterPro" id="IPR016140">
    <property type="entry name" value="Bifunc_inhib/LTP/seed_store"/>
</dbReference>
<dbReference type="InterPro" id="IPR039265">
    <property type="entry name" value="DIR1-like"/>
</dbReference>
<evidence type="ECO:0000313" key="3">
    <source>
        <dbReference type="Proteomes" id="UP000187203"/>
    </source>
</evidence>
<accession>A0A1R3KB82</accession>
<dbReference type="PANTHER" id="PTHR33122:SF43">
    <property type="entry name" value="BIFUNCTIONAL INHIBITOR_PLANT LIPID TRANSFER PROTEIN_SEED STORAGE HELICAL DOMAIN-CONTAINING PROTEIN"/>
    <property type="match status" value="1"/>
</dbReference>
<reference evidence="3" key="1">
    <citation type="submission" date="2013-09" db="EMBL/GenBank/DDBJ databases">
        <title>Corchorus olitorius genome sequencing.</title>
        <authorList>
            <person name="Alam M."/>
            <person name="Haque M.S."/>
            <person name="Islam M.S."/>
            <person name="Emdad E.M."/>
            <person name="Islam M.M."/>
            <person name="Ahmed B."/>
            <person name="Halim A."/>
            <person name="Hossen Q.M.M."/>
            <person name="Hossain M.Z."/>
            <person name="Ahmed R."/>
            <person name="Khan M.M."/>
            <person name="Islam R."/>
            <person name="Rashid M.M."/>
            <person name="Khan S.A."/>
            <person name="Rahman M.S."/>
            <person name="Alam M."/>
            <person name="Yahiya A.S."/>
            <person name="Khan M.S."/>
            <person name="Azam M.S."/>
            <person name="Haque T."/>
            <person name="Lashkar M.Z.H."/>
            <person name="Akhand A.I."/>
            <person name="Morshed G."/>
            <person name="Roy S."/>
            <person name="Uddin K.S."/>
            <person name="Rabeya T."/>
            <person name="Hossain A.S."/>
            <person name="Chowdhury A."/>
            <person name="Snigdha A.R."/>
            <person name="Mortoza M.S."/>
            <person name="Matin S.A."/>
            <person name="Hoque S.M.E."/>
            <person name="Islam M.K."/>
            <person name="Roy D.K."/>
            <person name="Haider R."/>
            <person name="Moosa M.M."/>
            <person name="Elias S.M."/>
            <person name="Hasan A.M."/>
            <person name="Jahan S."/>
            <person name="Shafiuddin M."/>
            <person name="Mahmood N."/>
            <person name="Shommy N.S."/>
        </authorList>
    </citation>
    <scope>NUCLEOTIDE SEQUENCE [LARGE SCALE GENOMIC DNA]</scope>
    <source>
        <strain evidence="3">cv. O-4</strain>
    </source>
</reference>
<dbReference type="AlphaFoldDB" id="A0A1R3KB82"/>
<dbReference type="EMBL" id="AWUE01014268">
    <property type="protein sequence ID" value="OMP04299.1"/>
    <property type="molecule type" value="Genomic_DNA"/>
</dbReference>
<proteinExistence type="predicted"/>
<name>A0A1R3KB82_9ROSI</name>
<dbReference type="Gene3D" id="1.10.110.10">
    <property type="entry name" value="Plant lipid-transfer and hydrophobic proteins"/>
    <property type="match status" value="1"/>
</dbReference>
<protein>
    <recommendedName>
        <fullName evidence="1">Bifunctional inhibitor/plant lipid transfer protein/seed storage helical domain-containing protein</fullName>
    </recommendedName>
</protein>
<organism evidence="2 3">
    <name type="scientific">Corchorus olitorius</name>
    <dbReference type="NCBI Taxonomy" id="93759"/>
    <lineage>
        <taxon>Eukaryota</taxon>
        <taxon>Viridiplantae</taxon>
        <taxon>Streptophyta</taxon>
        <taxon>Embryophyta</taxon>
        <taxon>Tracheophyta</taxon>
        <taxon>Spermatophyta</taxon>
        <taxon>Magnoliopsida</taxon>
        <taxon>eudicotyledons</taxon>
        <taxon>Gunneridae</taxon>
        <taxon>Pentapetalae</taxon>
        <taxon>rosids</taxon>
        <taxon>malvids</taxon>
        <taxon>Malvales</taxon>
        <taxon>Malvaceae</taxon>
        <taxon>Grewioideae</taxon>
        <taxon>Apeibeae</taxon>
        <taxon>Corchorus</taxon>
    </lineage>
</organism>
<dbReference type="GO" id="GO:0005504">
    <property type="term" value="F:fatty acid binding"/>
    <property type="evidence" value="ECO:0007669"/>
    <property type="project" value="InterPro"/>
</dbReference>
<dbReference type="STRING" id="93759.A0A1R3KB82"/>
<dbReference type="SMART" id="SM00499">
    <property type="entry name" value="AAI"/>
    <property type="match status" value="1"/>
</dbReference>
<keyword evidence="3" id="KW-1185">Reference proteome</keyword>
<gene>
    <name evidence="2" type="ORF">COLO4_09753</name>
</gene>